<dbReference type="GO" id="GO:0005524">
    <property type="term" value="F:ATP binding"/>
    <property type="evidence" value="ECO:0007669"/>
    <property type="project" value="UniProtKB-KW"/>
</dbReference>
<dbReference type="EC" id="2.7.13.3" evidence="2"/>
<protein>
    <recommendedName>
        <fullName evidence="3">Chemotaxis protein CheA</fullName>
        <ecNumber evidence="2">2.7.13.3</ecNumber>
    </recommendedName>
</protein>
<dbReference type="InterPro" id="IPR036641">
    <property type="entry name" value="HPT_dom_sf"/>
</dbReference>
<dbReference type="GO" id="GO:0005737">
    <property type="term" value="C:cytoplasm"/>
    <property type="evidence" value="ECO:0007669"/>
    <property type="project" value="InterPro"/>
</dbReference>
<dbReference type="SUPFAM" id="SSF55874">
    <property type="entry name" value="ATPase domain of HSP90 chaperone/DNA topoisomerase II/histidine kinase"/>
    <property type="match status" value="1"/>
</dbReference>
<dbReference type="PANTHER" id="PTHR43395:SF10">
    <property type="entry name" value="CHEMOTAXIS PROTEIN CHEA"/>
    <property type="match status" value="1"/>
</dbReference>
<evidence type="ECO:0000256" key="10">
    <source>
        <dbReference type="ARBA" id="ARBA00023012"/>
    </source>
</evidence>
<dbReference type="AlphaFoldDB" id="A0A3B0XV08"/>
<dbReference type="GO" id="GO:0000155">
    <property type="term" value="F:phosphorelay sensor kinase activity"/>
    <property type="evidence" value="ECO:0007669"/>
    <property type="project" value="InterPro"/>
</dbReference>
<dbReference type="InterPro" id="IPR004358">
    <property type="entry name" value="Sig_transdc_His_kin-like_C"/>
</dbReference>
<evidence type="ECO:0000256" key="5">
    <source>
        <dbReference type="ARBA" id="ARBA00022553"/>
    </source>
</evidence>
<dbReference type="EMBL" id="UOFJ01000593">
    <property type="protein sequence ID" value="VAW71341.1"/>
    <property type="molecule type" value="Genomic_DNA"/>
</dbReference>
<dbReference type="CDD" id="cd00731">
    <property type="entry name" value="CheA_reg"/>
    <property type="match status" value="1"/>
</dbReference>
<feature type="non-terminal residue" evidence="14">
    <location>
        <position position="1"/>
    </location>
</feature>
<evidence type="ECO:0000256" key="8">
    <source>
        <dbReference type="ARBA" id="ARBA00022777"/>
    </source>
</evidence>
<feature type="domain" description="CheW-like" evidence="12">
    <location>
        <begin position="530"/>
        <end position="665"/>
    </location>
</feature>
<dbReference type="CDD" id="cd16916">
    <property type="entry name" value="HATPase_CheA-like"/>
    <property type="match status" value="1"/>
</dbReference>
<evidence type="ECO:0000259" key="12">
    <source>
        <dbReference type="PROSITE" id="PS50851"/>
    </source>
</evidence>
<dbReference type="InterPro" id="IPR051315">
    <property type="entry name" value="Bact_Chemotaxis_CheA"/>
</dbReference>
<keyword evidence="10" id="KW-0902">Two-component regulatory system</keyword>
<keyword evidence="7" id="KW-0547">Nucleotide-binding</keyword>
<gene>
    <name evidence="14" type="ORF">MNBD_GAMMA10-2189</name>
</gene>
<keyword evidence="8 14" id="KW-0418">Kinase</keyword>
<comment type="catalytic activity">
    <reaction evidence="1">
        <text>ATP + protein L-histidine = ADP + protein N-phospho-L-histidine.</text>
        <dbReference type="EC" id="2.7.13.3"/>
    </reaction>
</comment>
<keyword evidence="4" id="KW-0145">Chemotaxis</keyword>
<dbReference type="Pfam" id="PF02895">
    <property type="entry name" value="H-kinase_dim"/>
    <property type="match status" value="1"/>
</dbReference>
<evidence type="ECO:0000256" key="2">
    <source>
        <dbReference type="ARBA" id="ARBA00012438"/>
    </source>
</evidence>
<evidence type="ECO:0000259" key="13">
    <source>
        <dbReference type="PROSITE" id="PS50894"/>
    </source>
</evidence>
<evidence type="ECO:0000256" key="9">
    <source>
        <dbReference type="ARBA" id="ARBA00022840"/>
    </source>
</evidence>
<sequence>THIVENLLGKIREGLINVDEEMVSLFLNSRDHLEKLVESALSGAQTLDESLKQVDDELVVQLNRYLGVSVEPEAPDQPSPAAAVTANANANKEGVENKNWHISLRFAADALRNGMDPASFINYLKKIGEIKNVTLIDDALPQWSDYDPESCYLGFEIVLIAPDAKKEEIEEVFEFVQDDCTISILPPHSHIDAYIKMIEALPEEELRLGDILLACGALTPNEKDNVLNAQDRMTDDVIASGKDEKAPPLGEVAVEQQVVQQAVVDAAVKKQSDVKKNTASAQQTIRVNALKLENLVNLVGELVIGSANSELIARGLANMDLNEAMENLLHLVEEVRDTALGLRMVQIGETFNRFKRVVREVSRDTGKNIDLHISGADTELDKTLVEKIGDPLMHLVRNSVDHGIESPEKRQQMGKPEKGNVYLQAFHDSGSIVIQIRDDGGGLSKQRILSKALEKGLIQENQQLSDQEIFRLIFEAGFSTAEKVSNLSGRGVGMDVVRRNIEALRGHVEIDSEEGKGTTISIRLPLTLAIIDGFQVRVGDAQYIVPLDMVDECIELNETLRGKDDQANYINLRGEILPFMHLSELFGSKQASGDSAHRDNIVVVQFAGNKAGFIVDELLGEHQTVIKPLGSIFQNLKGISGATILGSGEVAMIIDIPEMLNRVIHAGQKQTQPPASIH</sequence>
<evidence type="ECO:0000313" key="14">
    <source>
        <dbReference type="EMBL" id="VAW71341.1"/>
    </source>
</evidence>
<dbReference type="InterPro" id="IPR008207">
    <property type="entry name" value="Sig_transdc_His_kin_Hpt_dom"/>
</dbReference>
<dbReference type="FunFam" id="3.30.565.10:FF:000016">
    <property type="entry name" value="Chemotaxis protein CheA, putative"/>
    <property type="match status" value="1"/>
</dbReference>
<evidence type="ECO:0000259" key="11">
    <source>
        <dbReference type="PROSITE" id="PS50109"/>
    </source>
</evidence>
<dbReference type="Gene3D" id="2.30.30.40">
    <property type="entry name" value="SH3 Domains"/>
    <property type="match status" value="1"/>
</dbReference>
<feature type="domain" description="HPt" evidence="13">
    <location>
        <begin position="1"/>
        <end position="40"/>
    </location>
</feature>
<proteinExistence type="predicted"/>
<dbReference type="PANTHER" id="PTHR43395">
    <property type="entry name" value="SENSOR HISTIDINE KINASE CHEA"/>
    <property type="match status" value="1"/>
</dbReference>
<dbReference type="SMART" id="SM00260">
    <property type="entry name" value="CheW"/>
    <property type="match status" value="1"/>
</dbReference>
<dbReference type="SUPFAM" id="SSF47384">
    <property type="entry name" value="Homodimeric domain of signal transducing histidine kinase"/>
    <property type="match status" value="1"/>
</dbReference>
<evidence type="ECO:0000256" key="3">
    <source>
        <dbReference type="ARBA" id="ARBA00021495"/>
    </source>
</evidence>
<dbReference type="GO" id="GO:0006935">
    <property type="term" value="P:chemotaxis"/>
    <property type="evidence" value="ECO:0007669"/>
    <property type="project" value="UniProtKB-KW"/>
</dbReference>
<dbReference type="Gene3D" id="1.10.287.560">
    <property type="entry name" value="Histidine kinase CheA-like, homodimeric domain"/>
    <property type="match status" value="1"/>
</dbReference>
<dbReference type="Gene3D" id="3.30.565.10">
    <property type="entry name" value="Histidine kinase-like ATPase, C-terminal domain"/>
    <property type="match status" value="1"/>
</dbReference>
<dbReference type="InterPro" id="IPR005467">
    <property type="entry name" value="His_kinase_dom"/>
</dbReference>
<dbReference type="Pfam" id="PF01584">
    <property type="entry name" value="CheW"/>
    <property type="match status" value="1"/>
</dbReference>
<dbReference type="InterPro" id="IPR004105">
    <property type="entry name" value="CheA-like_dim"/>
</dbReference>
<dbReference type="InterPro" id="IPR036890">
    <property type="entry name" value="HATPase_C_sf"/>
</dbReference>
<dbReference type="InterPro" id="IPR036061">
    <property type="entry name" value="CheW-like_dom_sf"/>
</dbReference>
<evidence type="ECO:0000256" key="4">
    <source>
        <dbReference type="ARBA" id="ARBA00022500"/>
    </source>
</evidence>
<evidence type="ECO:0000256" key="7">
    <source>
        <dbReference type="ARBA" id="ARBA00022741"/>
    </source>
</evidence>
<dbReference type="Pfam" id="PF02518">
    <property type="entry name" value="HATPase_c"/>
    <property type="match status" value="1"/>
</dbReference>
<keyword evidence="6" id="KW-0808">Transferase</keyword>
<evidence type="ECO:0000256" key="6">
    <source>
        <dbReference type="ARBA" id="ARBA00022679"/>
    </source>
</evidence>
<dbReference type="FunFam" id="2.30.30.40:FF:000048">
    <property type="entry name" value="Chemotaxis protein CheA, putative"/>
    <property type="match status" value="1"/>
</dbReference>
<feature type="domain" description="Histidine kinase" evidence="11">
    <location>
        <begin position="321"/>
        <end position="528"/>
    </location>
</feature>
<accession>A0A3B0XV08</accession>
<name>A0A3B0XV08_9ZZZZ</name>
<dbReference type="InterPro" id="IPR002545">
    <property type="entry name" value="CheW-lke_dom"/>
</dbReference>
<dbReference type="SMART" id="SM00387">
    <property type="entry name" value="HATPase_c"/>
    <property type="match status" value="1"/>
</dbReference>
<dbReference type="InterPro" id="IPR036097">
    <property type="entry name" value="HisK_dim/P_sf"/>
</dbReference>
<organism evidence="14">
    <name type="scientific">hydrothermal vent metagenome</name>
    <dbReference type="NCBI Taxonomy" id="652676"/>
    <lineage>
        <taxon>unclassified sequences</taxon>
        <taxon>metagenomes</taxon>
        <taxon>ecological metagenomes</taxon>
    </lineage>
</organism>
<keyword evidence="9" id="KW-0067">ATP-binding</keyword>
<dbReference type="Gene3D" id="1.20.120.160">
    <property type="entry name" value="HPT domain"/>
    <property type="match status" value="1"/>
</dbReference>
<dbReference type="InterPro" id="IPR037006">
    <property type="entry name" value="CheA-like_homodim_sf"/>
</dbReference>
<dbReference type="PROSITE" id="PS50851">
    <property type="entry name" value="CHEW"/>
    <property type="match status" value="1"/>
</dbReference>
<dbReference type="PROSITE" id="PS50109">
    <property type="entry name" value="HIS_KIN"/>
    <property type="match status" value="1"/>
</dbReference>
<dbReference type="SMART" id="SM01231">
    <property type="entry name" value="H-kinase_dim"/>
    <property type="match status" value="1"/>
</dbReference>
<dbReference type="PRINTS" id="PR00344">
    <property type="entry name" value="BCTRLSENSOR"/>
</dbReference>
<dbReference type="SUPFAM" id="SSF50341">
    <property type="entry name" value="CheW-like"/>
    <property type="match status" value="1"/>
</dbReference>
<evidence type="ECO:0000256" key="1">
    <source>
        <dbReference type="ARBA" id="ARBA00000085"/>
    </source>
</evidence>
<dbReference type="InterPro" id="IPR003594">
    <property type="entry name" value="HATPase_dom"/>
</dbReference>
<reference evidence="14" key="1">
    <citation type="submission" date="2018-06" db="EMBL/GenBank/DDBJ databases">
        <authorList>
            <person name="Zhirakovskaya E."/>
        </authorList>
    </citation>
    <scope>NUCLEOTIDE SEQUENCE</scope>
</reference>
<dbReference type="PROSITE" id="PS50894">
    <property type="entry name" value="HPT"/>
    <property type="match status" value="1"/>
</dbReference>
<keyword evidence="5" id="KW-0597">Phosphoprotein</keyword>